<name>A0AAP2G5R1_9RHOB</name>
<organism evidence="2 3">
    <name type="scientific">Harenicola maris</name>
    <dbReference type="NCBI Taxonomy" id="2841044"/>
    <lineage>
        <taxon>Bacteria</taxon>
        <taxon>Pseudomonadati</taxon>
        <taxon>Pseudomonadota</taxon>
        <taxon>Alphaproteobacteria</taxon>
        <taxon>Rhodobacterales</taxon>
        <taxon>Paracoccaceae</taxon>
        <taxon>Harenicola</taxon>
    </lineage>
</organism>
<dbReference type="Proteomes" id="UP001315686">
    <property type="component" value="Unassembled WGS sequence"/>
</dbReference>
<accession>A0AAP2G5R1</accession>
<keyword evidence="3" id="KW-1185">Reference proteome</keyword>
<sequence>MTERTPLEQVRWRLAHSAPVTWDRQVVQAELNALTPLERGRLIGTLWQKHFWSQHDDPQDIMGWLCSGLERAYDKVETSHPLFDGPAADAALTGLLAHLDSPTPKTYQRHDPNLPWTPQEAWMQRLGACTAMICRRLVEAPGPEGIKALRTLLPKVSFGSDIAKLTAARLTGEVEVEKGVTAALLRRVATPIARAEVTALLTAPALRWCTLLAPYDTTLGLSDPTTEEAMPEDLPAYQSFAQEAVQTALAAVRAVQSGQAPYKADKLMSQEDAHAVGRALRIALAENAPWGTQVLEDLWRGTAYAPDPKAKTLPSQTLTYQIAHAVIAEPRPEAVLLMAEIAATVRHASVKKRLTRFAKQAQTALSQRPERILDMAMTGPLPPELSKLLKPALEGLLLRDWTMDATLWQAQMTDKSLWPLTSRLIWQVGDQALMPARDKTGLHWMDAQGAKHPFDPALPLRLWHPIDADEGTRAAWRAASAKNRTQPFAQAFREIYPLPEAELQSDKTKVFAGQLVAQVPLIGLARRSGFTMGYQDEVDLALGGQKFRLHSGVRNYPGAGGEGETGPIHLLGPAKTLADVPPRVLSEALRRFDLIISVGASGMPDSPPLKHPHTFVTLRPGGQSIAMRRALLGFARPQARFDGRWLLLTAGHRIHLGTGRLHQGGTPVELTTKIKGKSTPRADDAVMDKIWTAIAELGLAEA</sequence>
<dbReference type="InterPro" id="IPR025406">
    <property type="entry name" value="DUF4132"/>
</dbReference>
<feature type="domain" description="DUF4132" evidence="1">
    <location>
        <begin position="352"/>
        <end position="530"/>
    </location>
</feature>
<evidence type="ECO:0000313" key="2">
    <source>
        <dbReference type="EMBL" id="MBT0959218.1"/>
    </source>
</evidence>
<dbReference type="AlphaFoldDB" id="A0AAP2G5R1"/>
<dbReference type="Pfam" id="PF13569">
    <property type="entry name" value="DUF4132"/>
    <property type="match status" value="1"/>
</dbReference>
<dbReference type="EMBL" id="JADQAZ010000004">
    <property type="protein sequence ID" value="MBT0959218.1"/>
    <property type="molecule type" value="Genomic_DNA"/>
</dbReference>
<evidence type="ECO:0000259" key="1">
    <source>
        <dbReference type="Pfam" id="PF13569"/>
    </source>
</evidence>
<comment type="caution">
    <text evidence="2">The sequence shown here is derived from an EMBL/GenBank/DDBJ whole genome shotgun (WGS) entry which is preliminary data.</text>
</comment>
<reference evidence="2 3" key="1">
    <citation type="journal article" date="2021" name="Arch. Microbiol.">
        <title>Harenicola maris gen. nov., sp. nov. isolated from the Sea of Japan shallow sediments.</title>
        <authorList>
            <person name="Romanenko L.A."/>
            <person name="Kurilenko V.V."/>
            <person name="Chernysheva N.Y."/>
            <person name="Tekutyeva L.A."/>
            <person name="Velansky P.V."/>
            <person name="Svetashev V.I."/>
            <person name="Isaeva M.P."/>
        </authorList>
    </citation>
    <scope>NUCLEOTIDE SEQUENCE [LARGE SCALE GENOMIC DNA]</scope>
    <source>
        <strain evidence="2 3">KMM 3653</strain>
    </source>
</reference>
<dbReference type="RefSeq" id="WP_327795454.1">
    <property type="nucleotide sequence ID" value="NZ_JADQAZ010000004.1"/>
</dbReference>
<evidence type="ECO:0000313" key="3">
    <source>
        <dbReference type="Proteomes" id="UP001315686"/>
    </source>
</evidence>
<proteinExistence type="predicted"/>
<protein>
    <submittedName>
        <fullName evidence="2">DUF4132 domain-containing protein</fullName>
    </submittedName>
</protein>
<gene>
    <name evidence="2" type="ORF">IV417_17660</name>
</gene>